<dbReference type="Gene3D" id="3.80.10.10">
    <property type="entry name" value="Ribonuclease Inhibitor"/>
    <property type="match status" value="1"/>
</dbReference>
<dbReference type="InterPro" id="IPR056845">
    <property type="entry name" value="LRR_Zer-1"/>
</dbReference>
<feature type="domain" description="Zer-1-like leucine-rich repeats region" evidence="1">
    <location>
        <begin position="58"/>
        <end position="130"/>
    </location>
</feature>
<accession>A0A2S8G977</accession>
<proteinExistence type="predicted"/>
<dbReference type="RefSeq" id="WP_105351638.1">
    <property type="nucleotide sequence ID" value="NZ_PUIB01000006.1"/>
</dbReference>
<evidence type="ECO:0000313" key="2">
    <source>
        <dbReference type="EMBL" id="PQO41018.1"/>
    </source>
</evidence>
<evidence type="ECO:0000259" key="1">
    <source>
        <dbReference type="Pfam" id="PF25013"/>
    </source>
</evidence>
<organism evidence="2 3">
    <name type="scientific">Blastopirellula marina</name>
    <dbReference type="NCBI Taxonomy" id="124"/>
    <lineage>
        <taxon>Bacteria</taxon>
        <taxon>Pseudomonadati</taxon>
        <taxon>Planctomycetota</taxon>
        <taxon>Planctomycetia</taxon>
        <taxon>Pirellulales</taxon>
        <taxon>Pirellulaceae</taxon>
        <taxon>Blastopirellula</taxon>
    </lineage>
</organism>
<dbReference type="EMBL" id="PUIB01000006">
    <property type="protein sequence ID" value="PQO41018.1"/>
    <property type="molecule type" value="Genomic_DNA"/>
</dbReference>
<comment type="caution">
    <text evidence="2">The sequence shown here is derived from an EMBL/GenBank/DDBJ whole genome shotgun (WGS) entry which is preliminary data.</text>
</comment>
<name>A0A2S8G977_9BACT</name>
<dbReference type="InterPro" id="IPR032675">
    <property type="entry name" value="LRR_dom_sf"/>
</dbReference>
<reference evidence="2 3" key="1">
    <citation type="submission" date="2018-02" db="EMBL/GenBank/DDBJ databases">
        <title>Comparative genomes isolates from brazilian mangrove.</title>
        <authorList>
            <person name="Araujo J.E."/>
            <person name="Taketani R.G."/>
            <person name="Silva M.C.P."/>
            <person name="Loureco M.V."/>
            <person name="Andreote F.D."/>
        </authorList>
    </citation>
    <scope>NUCLEOTIDE SEQUENCE [LARGE SCALE GENOMIC DNA]</scope>
    <source>
        <strain evidence="2 3">NAP PRIS-MGV</strain>
    </source>
</reference>
<protein>
    <recommendedName>
        <fullName evidence="1">Zer-1-like leucine-rich repeats region domain-containing protein</fullName>
    </recommendedName>
</protein>
<dbReference type="Pfam" id="PF25013">
    <property type="entry name" value="LRR_Zer-1"/>
    <property type="match status" value="1"/>
</dbReference>
<dbReference type="AlphaFoldDB" id="A0A2S8G977"/>
<evidence type="ECO:0000313" key="3">
    <source>
        <dbReference type="Proteomes" id="UP000239388"/>
    </source>
</evidence>
<dbReference type="Proteomes" id="UP000239388">
    <property type="component" value="Unassembled WGS sequence"/>
</dbReference>
<gene>
    <name evidence="2" type="ORF">C5Y98_03380</name>
</gene>
<sequence>MKKAVFRIKIGEHGQNRDPLETLQYPDDADVKQLQDATNLERLVLDNSKVTSRGLQHLAELKKLKRLEFKGMEDADNSVKVIATFPSIEYLAISDSTLTNEAASQIAKMQKLRYLDISNTKIDSGFFARPPCRVP</sequence>
<dbReference type="SUPFAM" id="SSF52047">
    <property type="entry name" value="RNI-like"/>
    <property type="match status" value="1"/>
</dbReference>